<comment type="similarity">
    <text evidence="5">Belongs to the bacterial ribosomal protein bL25 family. CTC subfamily.</text>
</comment>
<organism evidence="8 9">
    <name type="scientific">Estrella lausannensis</name>
    <dbReference type="NCBI Taxonomy" id="483423"/>
    <lineage>
        <taxon>Bacteria</taxon>
        <taxon>Pseudomonadati</taxon>
        <taxon>Chlamydiota</taxon>
        <taxon>Chlamydiia</taxon>
        <taxon>Parachlamydiales</taxon>
        <taxon>Candidatus Criblamydiaceae</taxon>
        <taxon>Estrella</taxon>
    </lineage>
</organism>
<dbReference type="GO" id="GO:0008097">
    <property type="term" value="F:5S rRNA binding"/>
    <property type="evidence" value="ECO:0007669"/>
    <property type="project" value="InterPro"/>
</dbReference>
<dbReference type="HAMAP" id="MF_01334">
    <property type="entry name" value="Ribosomal_bL25_CTC"/>
    <property type="match status" value="1"/>
</dbReference>
<dbReference type="InterPro" id="IPR011035">
    <property type="entry name" value="Ribosomal_bL25/Gln-tRNA_synth"/>
</dbReference>
<dbReference type="AlphaFoldDB" id="A0A0H5DPD5"/>
<dbReference type="NCBIfam" id="TIGR00731">
    <property type="entry name" value="bL25_bact_ctc"/>
    <property type="match status" value="1"/>
</dbReference>
<dbReference type="SUPFAM" id="SSF50715">
    <property type="entry name" value="Ribosomal protein L25-like"/>
    <property type="match status" value="1"/>
</dbReference>
<evidence type="ECO:0000256" key="5">
    <source>
        <dbReference type="HAMAP-Rule" id="MF_01334"/>
    </source>
</evidence>
<sequence length="186" mass="20941">MKLKFQERSHEQKREARRLRREGKIPAVLYSDGKEGGVIAIDSQEFQTGLRQVKKGHLATTIITLVDEKGSERKAIIKDIQYHPTTYNVLHLDFEELHSDVYVNVKVPIECTGIVDCQGIKLGGVLRQVIRALKVRCLPKDIPAAFQVDVTQMAIKDSKKLCDLQIPEGIRALADMNEVAVAIVKR</sequence>
<evidence type="ECO:0000259" key="6">
    <source>
        <dbReference type="Pfam" id="PF01386"/>
    </source>
</evidence>
<dbReference type="InterPro" id="IPR020056">
    <property type="entry name" value="Rbsml_bL25/Gln-tRNA_synth_N"/>
</dbReference>
<comment type="subunit">
    <text evidence="5">Part of the 50S ribosomal subunit; part of the 5S rRNA/L5/L18/L25 subcomplex. Contacts the 5S rRNA. Binds to the 5S rRNA independently of L5 and L18.</text>
</comment>
<dbReference type="InterPro" id="IPR037121">
    <property type="entry name" value="Ribosomal_bL25_C"/>
</dbReference>
<accession>A0A0H5DPD5</accession>
<evidence type="ECO:0000313" key="9">
    <source>
        <dbReference type="Proteomes" id="UP000220251"/>
    </source>
</evidence>
<dbReference type="CDD" id="cd00495">
    <property type="entry name" value="Ribosomal_L25_TL5_CTC"/>
    <property type="match status" value="1"/>
</dbReference>
<dbReference type="OrthoDB" id="17764at2"/>
<evidence type="ECO:0000313" key="8">
    <source>
        <dbReference type="EMBL" id="CRX38406.1"/>
    </source>
</evidence>
<dbReference type="RefSeq" id="WP_098038443.1">
    <property type="nucleotide sequence ID" value="NZ_CWGJ01000012.1"/>
</dbReference>
<dbReference type="Gene3D" id="2.170.120.20">
    <property type="entry name" value="Ribosomal protein L25, beta domain"/>
    <property type="match status" value="1"/>
</dbReference>
<dbReference type="GO" id="GO:0003735">
    <property type="term" value="F:structural constituent of ribosome"/>
    <property type="evidence" value="ECO:0007669"/>
    <property type="project" value="InterPro"/>
</dbReference>
<keyword evidence="9" id="KW-1185">Reference proteome</keyword>
<dbReference type="PANTHER" id="PTHR33284:SF1">
    <property type="entry name" value="RIBOSOMAL PROTEIN L25_GLN-TRNA SYNTHETASE, ANTI-CODON-BINDING DOMAIN-CONTAINING PROTEIN"/>
    <property type="match status" value="1"/>
</dbReference>
<protein>
    <recommendedName>
        <fullName evidence="5">Large ribosomal subunit protein bL25</fullName>
    </recommendedName>
    <alternativeName>
        <fullName evidence="5">General stress protein CTC</fullName>
    </alternativeName>
</protein>
<dbReference type="Pfam" id="PF01386">
    <property type="entry name" value="Ribosomal_L25p"/>
    <property type="match status" value="1"/>
</dbReference>
<dbReference type="Pfam" id="PF14693">
    <property type="entry name" value="Ribosomal_TL5_C"/>
    <property type="match status" value="1"/>
</dbReference>
<evidence type="ECO:0000259" key="7">
    <source>
        <dbReference type="Pfam" id="PF14693"/>
    </source>
</evidence>
<dbReference type="Proteomes" id="UP000220251">
    <property type="component" value="Unassembled WGS sequence"/>
</dbReference>
<name>A0A0H5DPD5_9BACT</name>
<dbReference type="PANTHER" id="PTHR33284">
    <property type="entry name" value="RIBOSOMAL PROTEIN L25/GLN-TRNA SYNTHETASE, ANTI-CODON-BINDING DOMAIN-CONTAINING PROTEIN"/>
    <property type="match status" value="1"/>
</dbReference>
<dbReference type="Gene3D" id="2.40.240.10">
    <property type="entry name" value="Ribosomal Protein L25, Chain P"/>
    <property type="match status" value="1"/>
</dbReference>
<dbReference type="GO" id="GO:0006412">
    <property type="term" value="P:translation"/>
    <property type="evidence" value="ECO:0007669"/>
    <property type="project" value="UniProtKB-UniRule"/>
</dbReference>
<keyword evidence="2 5" id="KW-0694">RNA-binding</keyword>
<proteinExistence type="inferred from homology"/>
<gene>
    <name evidence="5 8" type="primary">rplY</name>
    <name evidence="5" type="synonym">ctc</name>
    <name evidence="8" type="ORF">ELAC_1061</name>
</gene>
<comment type="function">
    <text evidence="5">This is one of the proteins that binds to the 5S RNA in the ribosome where it forms part of the central protuberance.</text>
</comment>
<dbReference type="NCBIfam" id="NF004129">
    <property type="entry name" value="PRK05618.1-4"/>
    <property type="match status" value="1"/>
</dbReference>
<dbReference type="EMBL" id="CWGJ01000012">
    <property type="protein sequence ID" value="CRX38406.1"/>
    <property type="molecule type" value="Genomic_DNA"/>
</dbReference>
<reference evidence="9" key="1">
    <citation type="submission" date="2015-06" db="EMBL/GenBank/DDBJ databases">
        <authorList>
            <person name="Bertelli C."/>
        </authorList>
    </citation>
    <scope>NUCLEOTIDE SEQUENCE [LARGE SCALE GENOMIC DNA]</scope>
    <source>
        <strain evidence="9">CRIB-30</strain>
    </source>
</reference>
<dbReference type="InterPro" id="IPR001021">
    <property type="entry name" value="Ribosomal_bL25_long"/>
</dbReference>
<evidence type="ECO:0000256" key="4">
    <source>
        <dbReference type="ARBA" id="ARBA00023274"/>
    </source>
</evidence>
<dbReference type="InterPro" id="IPR029751">
    <property type="entry name" value="Ribosomal_L25_dom"/>
</dbReference>
<keyword evidence="1 5" id="KW-0699">rRNA-binding</keyword>
<feature type="domain" description="Large ribosomal subunit protein bL25 beta" evidence="7">
    <location>
        <begin position="103"/>
        <end position="185"/>
    </location>
</feature>
<evidence type="ECO:0000256" key="3">
    <source>
        <dbReference type="ARBA" id="ARBA00022980"/>
    </source>
</evidence>
<keyword evidence="3 5" id="KW-0689">Ribosomal protein</keyword>
<dbReference type="InterPro" id="IPR020057">
    <property type="entry name" value="Ribosomal_bL25_b-dom"/>
</dbReference>
<dbReference type="InterPro" id="IPR020930">
    <property type="entry name" value="Ribosomal_uL5_bac-type"/>
</dbReference>
<evidence type="ECO:0000256" key="2">
    <source>
        <dbReference type="ARBA" id="ARBA00022884"/>
    </source>
</evidence>
<dbReference type="GO" id="GO:0022625">
    <property type="term" value="C:cytosolic large ribosomal subunit"/>
    <property type="evidence" value="ECO:0007669"/>
    <property type="project" value="TreeGrafter"/>
</dbReference>
<feature type="domain" description="Large ribosomal subunit protein bL25 L25" evidence="6">
    <location>
        <begin position="3"/>
        <end position="94"/>
    </location>
</feature>
<keyword evidence="4 5" id="KW-0687">Ribonucleoprotein</keyword>
<evidence type="ECO:0000256" key="1">
    <source>
        <dbReference type="ARBA" id="ARBA00022730"/>
    </source>
</evidence>